<dbReference type="OrthoDB" id="7427781at2"/>
<sequence length="228" mass="25846">MIRQWIYRFRRGRALKKVQDPDLRDYLEAPVMPENTPAEDVEFLALDFETTGLEKGRDQLLSVGYVVVRGLQADLSTMVHFLIRPEMAVPGESAVIHQITDDEVMAAGLSREQALRKIVKALKGRVLVAHKSDIERHFLAETCRDIFAAEFFCQSVDTLQIEYRKRKRSDKPIKSGDLRLWKIREDYGLPAYKAHHAAIDALACAELLLAQISHMGEGVTLGDLAPLY</sequence>
<keyword evidence="1" id="KW-0540">Nuclease</keyword>
<evidence type="ECO:0000313" key="6">
    <source>
        <dbReference type="Proteomes" id="UP000319148"/>
    </source>
</evidence>
<evidence type="ECO:0000259" key="4">
    <source>
        <dbReference type="SMART" id="SM00479"/>
    </source>
</evidence>
<organism evidence="5 6">
    <name type="scientific">Emcibacter nanhaiensis</name>
    <dbReference type="NCBI Taxonomy" id="1505037"/>
    <lineage>
        <taxon>Bacteria</taxon>
        <taxon>Pseudomonadati</taxon>
        <taxon>Pseudomonadota</taxon>
        <taxon>Alphaproteobacteria</taxon>
        <taxon>Emcibacterales</taxon>
        <taxon>Emcibacteraceae</taxon>
        <taxon>Emcibacter</taxon>
    </lineage>
</organism>
<dbReference type="GO" id="GO:0006259">
    <property type="term" value="P:DNA metabolic process"/>
    <property type="evidence" value="ECO:0007669"/>
    <property type="project" value="UniProtKB-ARBA"/>
</dbReference>
<protein>
    <submittedName>
        <fullName evidence="5">3'-5' exonuclease</fullName>
    </submittedName>
</protein>
<keyword evidence="2" id="KW-0378">Hydrolase</keyword>
<dbReference type="InterPro" id="IPR036397">
    <property type="entry name" value="RNaseH_sf"/>
</dbReference>
<dbReference type="Gene3D" id="3.30.420.10">
    <property type="entry name" value="Ribonuclease H-like superfamily/Ribonuclease H"/>
    <property type="match status" value="1"/>
</dbReference>
<feature type="domain" description="Exonuclease" evidence="4">
    <location>
        <begin position="42"/>
        <end position="217"/>
    </location>
</feature>
<proteinExistence type="predicted"/>
<dbReference type="SUPFAM" id="SSF53098">
    <property type="entry name" value="Ribonuclease H-like"/>
    <property type="match status" value="1"/>
</dbReference>
<dbReference type="Proteomes" id="UP000319148">
    <property type="component" value="Unassembled WGS sequence"/>
</dbReference>
<dbReference type="CDD" id="cd06127">
    <property type="entry name" value="DEDDh"/>
    <property type="match status" value="1"/>
</dbReference>
<dbReference type="GO" id="GO:0005829">
    <property type="term" value="C:cytosol"/>
    <property type="evidence" value="ECO:0007669"/>
    <property type="project" value="TreeGrafter"/>
</dbReference>
<dbReference type="Pfam" id="PF00929">
    <property type="entry name" value="RNase_T"/>
    <property type="match status" value="1"/>
</dbReference>
<evidence type="ECO:0000256" key="3">
    <source>
        <dbReference type="ARBA" id="ARBA00022839"/>
    </source>
</evidence>
<dbReference type="PANTHER" id="PTHR30231:SF4">
    <property type="entry name" value="PROTEIN NEN2"/>
    <property type="match status" value="1"/>
</dbReference>
<accession>A0A501PGD0</accession>
<evidence type="ECO:0000313" key="5">
    <source>
        <dbReference type="EMBL" id="TPD58936.1"/>
    </source>
</evidence>
<evidence type="ECO:0000256" key="2">
    <source>
        <dbReference type="ARBA" id="ARBA00022801"/>
    </source>
</evidence>
<dbReference type="SMART" id="SM00479">
    <property type="entry name" value="EXOIII"/>
    <property type="match status" value="1"/>
</dbReference>
<evidence type="ECO:0000256" key="1">
    <source>
        <dbReference type="ARBA" id="ARBA00022722"/>
    </source>
</evidence>
<keyword evidence="3 5" id="KW-0269">Exonuclease</keyword>
<name>A0A501PGD0_9PROT</name>
<keyword evidence="6" id="KW-1185">Reference proteome</keyword>
<dbReference type="RefSeq" id="WP_139941513.1">
    <property type="nucleotide sequence ID" value="NZ_JBHSYP010000002.1"/>
</dbReference>
<dbReference type="AlphaFoldDB" id="A0A501PGD0"/>
<dbReference type="PANTHER" id="PTHR30231">
    <property type="entry name" value="DNA POLYMERASE III SUBUNIT EPSILON"/>
    <property type="match status" value="1"/>
</dbReference>
<dbReference type="InterPro" id="IPR013520">
    <property type="entry name" value="Ribonucl_H"/>
</dbReference>
<comment type="caution">
    <text evidence="5">The sequence shown here is derived from an EMBL/GenBank/DDBJ whole genome shotgun (WGS) entry which is preliminary data.</text>
</comment>
<dbReference type="InterPro" id="IPR012337">
    <property type="entry name" value="RNaseH-like_sf"/>
</dbReference>
<dbReference type="GO" id="GO:0003676">
    <property type="term" value="F:nucleic acid binding"/>
    <property type="evidence" value="ECO:0007669"/>
    <property type="project" value="InterPro"/>
</dbReference>
<gene>
    <name evidence="5" type="ORF">FIV46_13725</name>
</gene>
<dbReference type="GO" id="GO:0008408">
    <property type="term" value="F:3'-5' exonuclease activity"/>
    <property type="evidence" value="ECO:0007669"/>
    <property type="project" value="TreeGrafter"/>
</dbReference>
<dbReference type="EMBL" id="VFIY01000016">
    <property type="protein sequence ID" value="TPD58936.1"/>
    <property type="molecule type" value="Genomic_DNA"/>
</dbReference>
<reference evidence="6" key="1">
    <citation type="submission" date="2019-06" db="EMBL/GenBank/DDBJ databases">
        <title>The complete genome of Emcibacter congregatus ZYLT.</title>
        <authorList>
            <person name="Zhao Z."/>
        </authorList>
    </citation>
    <scope>NUCLEOTIDE SEQUENCE [LARGE SCALE GENOMIC DNA]</scope>
    <source>
        <strain evidence="6">MCCC 1A06723</strain>
    </source>
</reference>